<organism evidence="13 14">
    <name type="scientific">Branchiostoma floridae</name>
    <name type="common">Florida lancelet</name>
    <name type="synonym">Amphioxus</name>
    <dbReference type="NCBI Taxonomy" id="7739"/>
    <lineage>
        <taxon>Eukaryota</taxon>
        <taxon>Metazoa</taxon>
        <taxon>Chordata</taxon>
        <taxon>Cephalochordata</taxon>
        <taxon>Leptocardii</taxon>
        <taxon>Amphioxiformes</taxon>
        <taxon>Branchiostomatidae</taxon>
        <taxon>Branchiostoma</taxon>
    </lineage>
</organism>
<dbReference type="Gene3D" id="3.10.100.10">
    <property type="entry name" value="Mannose-Binding Protein A, subunit A"/>
    <property type="match status" value="1"/>
</dbReference>
<dbReference type="OrthoDB" id="5985519at2759"/>
<keyword evidence="3 8" id="KW-0245">EGF-like domain</keyword>
<keyword evidence="2" id="KW-0964">Secreted</keyword>
<dbReference type="Pfam" id="PF25107">
    <property type="entry name" value="VWA7_N"/>
    <property type="match status" value="1"/>
</dbReference>
<dbReference type="Pfam" id="PF23560">
    <property type="entry name" value="GBD_Hemicentin"/>
    <property type="match status" value="1"/>
</dbReference>
<dbReference type="InterPro" id="IPR056475">
    <property type="entry name" value="GBD_Hemicentin/VWA7"/>
</dbReference>
<dbReference type="Gene3D" id="3.40.50.410">
    <property type="entry name" value="von Willebrand factor, type A domain"/>
    <property type="match status" value="1"/>
</dbReference>
<dbReference type="InterPro" id="IPR057615">
    <property type="entry name" value="Ig_VWA7"/>
</dbReference>
<keyword evidence="6 8" id="KW-1015">Disulfide bond</keyword>
<dbReference type="InterPro" id="IPR001304">
    <property type="entry name" value="C-type_lectin-like"/>
</dbReference>
<dbReference type="Gene3D" id="2.10.25.10">
    <property type="entry name" value="Laminin"/>
    <property type="match status" value="1"/>
</dbReference>
<dbReference type="CDD" id="cd00198">
    <property type="entry name" value="vWFA"/>
    <property type="match status" value="1"/>
</dbReference>
<evidence type="ECO:0000256" key="10">
    <source>
        <dbReference type="SAM" id="SignalP"/>
    </source>
</evidence>
<dbReference type="InterPro" id="IPR016186">
    <property type="entry name" value="C-type_lectin-like/link_sf"/>
</dbReference>
<dbReference type="OMA" id="NTERTMR"/>
<dbReference type="Pfam" id="PF25106">
    <property type="entry name" value="VWA_4"/>
    <property type="match status" value="1"/>
</dbReference>
<feature type="signal peptide" evidence="10">
    <location>
        <begin position="1"/>
        <end position="22"/>
    </location>
</feature>
<feature type="compositionally biased region" description="Polar residues" evidence="9">
    <location>
        <begin position="267"/>
        <end position="283"/>
    </location>
</feature>
<dbReference type="SMART" id="SM00034">
    <property type="entry name" value="CLECT"/>
    <property type="match status" value="1"/>
</dbReference>
<evidence type="ECO:0000256" key="9">
    <source>
        <dbReference type="SAM" id="MobiDB-lite"/>
    </source>
</evidence>
<keyword evidence="7" id="KW-0325">Glycoprotein</keyword>
<evidence type="ECO:0000256" key="4">
    <source>
        <dbReference type="ARBA" id="ARBA00022729"/>
    </source>
</evidence>
<dbReference type="GeneID" id="118424186"/>
<feature type="chain" id="PRO_5039949062" evidence="10">
    <location>
        <begin position="23"/>
        <end position="1129"/>
    </location>
</feature>
<dbReference type="InterPro" id="IPR036465">
    <property type="entry name" value="vWFA_dom_sf"/>
</dbReference>
<comment type="caution">
    <text evidence="8">Lacks conserved residue(s) required for the propagation of feature annotation.</text>
</comment>
<feature type="region of interest" description="Disordered" evidence="9">
    <location>
        <begin position="263"/>
        <end position="283"/>
    </location>
</feature>
<evidence type="ECO:0000256" key="5">
    <source>
        <dbReference type="ARBA" id="ARBA00022737"/>
    </source>
</evidence>
<dbReference type="Pfam" id="PF00059">
    <property type="entry name" value="Lectin_C"/>
    <property type="match status" value="1"/>
</dbReference>
<dbReference type="CDD" id="cd00037">
    <property type="entry name" value="CLECT"/>
    <property type="match status" value="1"/>
</dbReference>
<evidence type="ECO:0000256" key="1">
    <source>
        <dbReference type="ARBA" id="ARBA00004613"/>
    </source>
</evidence>
<dbReference type="InterPro" id="IPR056862">
    <property type="entry name" value="VWA7_N"/>
</dbReference>
<dbReference type="SMART" id="SM00181">
    <property type="entry name" value="EGF"/>
    <property type="match status" value="1"/>
</dbReference>
<name>A0A9J7LU26_BRAFL</name>
<evidence type="ECO:0000259" key="12">
    <source>
        <dbReference type="PROSITE" id="PS50041"/>
    </source>
</evidence>
<feature type="domain" description="EGF-like" evidence="11">
    <location>
        <begin position="943"/>
        <end position="980"/>
    </location>
</feature>
<dbReference type="InterPro" id="IPR016187">
    <property type="entry name" value="CTDL_fold"/>
</dbReference>
<dbReference type="PROSITE" id="PS50041">
    <property type="entry name" value="C_TYPE_LECTIN_2"/>
    <property type="match status" value="1"/>
</dbReference>
<dbReference type="AlphaFoldDB" id="A0A9J7LU26"/>
<dbReference type="PANTHER" id="PTHR14905">
    <property type="entry name" value="NG37"/>
    <property type="match status" value="1"/>
</dbReference>
<comment type="subcellular location">
    <subcellularLocation>
        <location evidence="1">Secreted</location>
    </subcellularLocation>
</comment>
<gene>
    <name evidence="14" type="primary">LOC118424186</name>
</gene>
<keyword evidence="13" id="KW-1185">Reference proteome</keyword>
<reference evidence="13" key="1">
    <citation type="journal article" date="2020" name="Nat. Ecol. Evol.">
        <title>Deeply conserved synteny resolves early events in vertebrate evolution.</title>
        <authorList>
            <person name="Simakov O."/>
            <person name="Marletaz F."/>
            <person name="Yue J.X."/>
            <person name="O'Connell B."/>
            <person name="Jenkins J."/>
            <person name="Brandt A."/>
            <person name="Calef R."/>
            <person name="Tung C.H."/>
            <person name="Huang T.K."/>
            <person name="Schmutz J."/>
            <person name="Satoh N."/>
            <person name="Yu J.K."/>
            <person name="Putnam N.H."/>
            <person name="Green R.E."/>
            <person name="Rokhsar D.S."/>
        </authorList>
    </citation>
    <scope>NUCLEOTIDE SEQUENCE [LARGE SCALE GENOMIC DNA]</scope>
    <source>
        <strain evidence="13">S238N-H82</strain>
    </source>
</reference>
<dbReference type="Proteomes" id="UP000001554">
    <property type="component" value="Chromosome 10"/>
</dbReference>
<dbReference type="PROSITE" id="PS00022">
    <property type="entry name" value="EGF_1"/>
    <property type="match status" value="1"/>
</dbReference>
<dbReference type="Pfam" id="PF23619">
    <property type="entry name" value="Ig_VWA7"/>
    <property type="match status" value="1"/>
</dbReference>
<evidence type="ECO:0000313" key="14">
    <source>
        <dbReference type="RefSeq" id="XP_035688616.1"/>
    </source>
</evidence>
<evidence type="ECO:0000259" key="11">
    <source>
        <dbReference type="PROSITE" id="PS50026"/>
    </source>
</evidence>
<protein>
    <submittedName>
        <fullName evidence="14">von Willebrand factor A domain-containing protein 7-like</fullName>
    </submittedName>
</protein>
<dbReference type="KEGG" id="bfo:118424186"/>
<dbReference type="SUPFAM" id="SSF53300">
    <property type="entry name" value="vWA-like"/>
    <property type="match status" value="1"/>
</dbReference>
<evidence type="ECO:0000256" key="7">
    <source>
        <dbReference type="ARBA" id="ARBA00023180"/>
    </source>
</evidence>
<evidence type="ECO:0000313" key="13">
    <source>
        <dbReference type="Proteomes" id="UP000001554"/>
    </source>
</evidence>
<dbReference type="CDD" id="cd00054">
    <property type="entry name" value="EGF_CA"/>
    <property type="match status" value="1"/>
</dbReference>
<dbReference type="SUPFAM" id="SSF56436">
    <property type="entry name" value="C-type lectin-like"/>
    <property type="match status" value="1"/>
</dbReference>
<sequence length="1129" mass="120052">MAILAALQCVALVSTMHGTAVAFRPNRLSAFSAQDYTHEDLTREAVLKVVARFLEENPEPGRSVTSGQLQNLVPLTASNIFNSYFGAPVSARNFDEAIRSIIAANVDMDRLLFRPDLHFNAEQFQASIAFLRNLRTTIINTLTQPSVSDSDVNSARGMMGSYLHTLQAFYSNTNWVEMHGAVVYQNLGIPDTPYPPVASPGTITCSSADCPPDGPAGPGFTCQSNIVVPSGVLTSGYRSGQDVTKPLAIDPLVGKCSHGGTADVSRHQTATGGINKESTVSSESPHHYLHHTAAQAAVSATQHFLYGAGTGLKDQIGAAVFRRLFNLASGSSLCFVIDDTGSMSDDIAAAQQTSINIVSQAQSNPISKPFNYVLVPFNDPMSDAGPMTITTDPNVHINAINNLNAHGGGDCPELAMTGLILALQNTLPKSQIYLFTDAGAKDVHLLPAVISLIQQKKTKITFLLTGYCSARKRRDIKGSKIRTRRQSIGDTPFHTIAQESGGKVYDINKSEVSEVVRVIEVEVNSAPVTVLSYSVTSSGPRDHDIPVDEALLEMVITIESSVESPSCTLYTPSGIVADSAIVEVILNSGGYKVVKVSSPAAGLWRLHLNDAQAYSVEVAGKSVMDFSAEFTDLRAGIPIDGRPIAGVDYVLAVRGTGLENAGSVTSVTLRDVTGTALTTVNLAESSGVGEAVYTATVTPPNQQFRISIAGLDNNGNSFQRLLPTLIDTQGVRLELSDESIDPLYPGESITVEFTVINEGSVDDTYSLSASDDVGLMVGVTPTSVTVSGGANVTGHVTFSAASDISPGTTSTTILTAESTTSGSNFLTIRVVVTERIVTVVDTSPPVCTIASVSGNCTADLQAPAVCSDQLWSVEMTVLDSGLGLGSLYAEAAAGSTFTNDPFVEGLQDTAVAATYSSTCCSPKMTVTVVDLAGFVDHCVVDFSIPACNSNPCLNGGVCSERHPDGYFCACPTGFVGNNCESVTADYCSSLHPDLLPGNFGAYESSCFWFSPKTGTRRTYESARQFCKSKMANKGTLAMIKDAGTQAFITTFLRATKAGKKKRYWIGLDDLNTERTMRWNDGTALGAFNSFRPGPIAPNKIRDCVLLWKQRQWNIVKCGKVLPYICQMGE</sequence>
<evidence type="ECO:0000256" key="2">
    <source>
        <dbReference type="ARBA" id="ARBA00022525"/>
    </source>
</evidence>
<evidence type="ECO:0000256" key="8">
    <source>
        <dbReference type="PROSITE-ProRule" id="PRU00076"/>
    </source>
</evidence>
<dbReference type="InterPro" id="IPR056861">
    <property type="entry name" value="HMCN1-like_VWA"/>
</dbReference>
<dbReference type="Pfam" id="PF00008">
    <property type="entry name" value="EGF"/>
    <property type="match status" value="1"/>
</dbReference>
<keyword evidence="5" id="KW-0677">Repeat</keyword>
<feature type="disulfide bond" evidence="8">
    <location>
        <begin position="970"/>
        <end position="979"/>
    </location>
</feature>
<dbReference type="PROSITE" id="PS50026">
    <property type="entry name" value="EGF_3"/>
    <property type="match status" value="1"/>
</dbReference>
<keyword evidence="4 10" id="KW-0732">Signal</keyword>
<dbReference type="InterPro" id="IPR052577">
    <property type="entry name" value="VWA7"/>
</dbReference>
<dbReference type="RefSeq" id="XP_035688616.1">
    <property type="nucleotide sequence ID" value="XM_035832723.1"/>
</dbReference>
<dbReference type="FunFam" id="2.10.25.10:FF:000057">
    <property type="entry name" value="protocadherin Fat 1 isoform X2"/>
    <property type="match status" value="1"/>
</dbReference>
<evidence type="ECO:0000256" key="6">
    <source>
        <dbReference type="ARBA" id="ARBA00023157"/>
    </source>
</evidence>
<dbReference type="PROSITE" id="PS01186">
    <property type="entry name" value="EGF_2"/>
    <property type="match status" value="1"/>
</dbReference>
<dbReference type="PANTHER" id="PTHR14905:SF21">
    <property type="entry name" value="VWFA DOMAIN-CONTAINING PROTEIN"/>
    <property type="match status" value="1"/>
</dbReference>
<reference evidence="14" key="2">
    <citation type="submission" date="2025-08" db="UniProtKB">
        <authorList>
            <consortium name="RefSeq"/>
        </authorList>
    </citation>
    <scope>IDENTIFICATION</scope>
    <source>
        <strain evidence="14">S238N-H82</strain>
        <tissue evidence="14">Testes</tissue>
    </source>
</reference>
<dbReference type="SUPFAM" id="SSF57196">
    <property type="entry name" value="EGF/Laminin"/>
    <property type="match status" value="1"/>
</dbReference>
<feature type="domain" description="C-type lectin" evidence="12">
    <location>
        <begin position="1002"/>
        <end position="1126"/>
    </location>
</feature>
<accession>A0A9J7LU26</accession>
<proteinExistence type="predicted"/>
<evidence type="ECO:0000256" key="3">
    <source>
        <dbReference type="ARBA" id="ARBA00022536"/>
    </source>
</evidence>
<dbReference type="GO" id="GO:0005576">
    <property type="term" value="C:extracellular region"/>
    <property type="evidence" value="ECO:0007669"/>
    <property type="project" value="UniProtKB-SubCell"/>
</dbReference>
<dbReference type="InterPro" id="IPR000742">
    <property type="entry name" value="EGF"/>
</dbReference>